<dbReference type="GO" id="GO:0046872">
    <property type="term" value="F:metal ion binding"/>
    <property type="evidence" value="ECO:0007669"/>
    <property type="project" value="UniProtKB-KW"/>
</dbReference>
<dbReference type="GO" id="GO:0008879">
    <property type="term" value="F:glucose-1-phosphate thymidylyltransferase activity"/>
    <property type="evidence" value="ECO:0007669"/>
    <property type="project" value="UniProtKB-EC"/>
</dbReference>
<comment type="catalytic activity">
    <reaction evidence="9 10">
        <text>dTTP + alpha-D-glucose 1-phosphate + H(+) = dTDP-alpha-D-glucose + diphosphate</text>
        <dbReference type="Rhea" id="RHEA:15225"/>
        <dbReference type="ChEBI" id="CHEBI:15378"/>
        <dbReference type="ChEBI" id="CHEBI:33019"/>
        <dbReference type="ChEBI" id="CHEBI:37568"/>
        <dbReference type="ChEBI" id="CHEBI:57477"/>
        <dbReference type="ChEBI" id="CHEBI:58601"/>
        <dbReference type="EC" id="2.7.7.24"/>
    </reaction>
</comment>
<dbReference type="Proteomes" id="UP000218181">
    <property type="component" value="Unassembled WGS sequence"/>
</dbReference>
<comment type="caution">
    <text evidence="12">The sequence shown here is derived from an EMBL/GenBank/DDBJ whole genome shotgun (WGS) entry which is preliminary data.</text>
</comment>
<dbReference type="STRING" id="1291764.GCA_001311235_02645"/>
<dbReference type="PANTHER" id="PTHR43532">
    <property type="entry name" value="GLUCOSE-1-PHOSPHATE THYMIDYLYLTRANSFERASE"/>
    <property type="match status" value="1"/>
</dbReference>
<evidence type="ECO:0000256" key="9">
    <source>
        <dbReference type="ARBA" id="ARBA00049336"/>
    </source>
</evidence>
<sequence>MRDFNANSGGETKQVNDSIIEMCYNYSDKLYMEVPMKGIILAGGSGTRLYPLTRAASKQLMPIYDKPMIYYPLSTLMLAGIKDILIISTPTDTPRFKELLQDGSEFGINLQYAVQPSPDGLAQAFIIGEDFIGDDSVALILGDNIYHGPGMSKMLQGAAAKAHGATVFGYHVSDPERFGVVEFDDDMNAISIEEKPEHPKSNYAVTGLYFYDNDVVEIAKSIKPSPRGELEITDVNKAYLERGDLSVELMGRGFAWLDTGTHESLLEAAQYIETVQRMQNVQVANLEEIAWRMGYITAEEVRELAQPLKKNEYGQYLLRLIGDVK</sequence>
<evidence type="ECO:0000313" key="13">
    <source>
        <dbReference type="Proteomes" id="UP000218181"/>
    </source>
</evidence>
<dbReference type="FunFam" id="3.90.550.10:FF:000023">
    <property type="entry name" value="Glucose-1-phosphate thymidylyltransferase"/>
    <property type="match status" value="1"/>
</dbReference>
<protein>
    <recommendedName>
        <fullName evidence="4 10">Glucose-1-phosphate thymidylyltransferase</fullName>
        <ecNumber evidence="3 10">2.7.7.24</ecNumber>
    </recommendedName>
</protein>
<dbReference type="EC" id="2.7.7.24" evidence="3 10"/>
<comment type="similarity">
    <text evidence="2 10">Belongs to the glucose-1-phosphate thymidylyltransferase family.</text>
</comment>
<evidence type="ECO:0000256" key="8">
    <source>
        <dbReference type="ARBA" id="ARBA00022842"/>
    </source>
</evidence>
<keyword evidence="5 10" id="KW-0808">Transferase</keyword>
<dbReference type="EMBL" id="JXJU01000005">
    <property type="protein sequence ID" value="PCS00124.1"/>
    <property type="molecule type" value="Genomic_DNA"/>
</dbReference>
<keyword evidence="7 10" id="KW-0479">Metal-binding</keyword>
<evidence type="ECO:0000313" key="12">
    <source>
        <dbReference type="EMBL" id="PCS00124.1"/>
    </source>
</evidence>
<feature type="domain" description="Nucleotidyl transferase" evidence="11">
    <location>
        <begin position="37"/>
        <end position="273"/>
    </location>
</feature>
<evidence type="ECO:0000256" key="10">
    <source>
        <dbReference type="RuleBase" id="RU003706"/>
    </source>
</evidence>
<evidence type="ECO:0000256" key="2">
    <source>
        <dbReference type="ARBA" id="ARBA00010480"/>
    </source>
</evidence>
<comment type="cofactor">
    <cofactor evidence="1">
        <name>Mg(2+)</name>
        <dbReference type="ChEBI" id="CHEBI:18420"/>
    </cofactor>
</comment>
<dbReference type="InterPro" id="IPR029044">
    <property type="entry name" value="Nucleotide-diphossugar_trans"/>
</dbReference>
<dbReference type="SUPFAM" id="SSF53448">
    <property type="entry name" value="Nucleotide-diphospho-sugar transferases"/>
    <property type="match status" value="1"/>
</dbReference>
<dbReference type="InterPro" id="IPR005835">
    <property type="entry name" value="NTP_transferase_dom"/>
</dbReference>
<dbReference type="PANTHER" id="PTHR43532:SF1">
    <property type="entry name" value="GLUCOSE-1-PHOSPHATE THYMIDYLYLTRANSFERASE 1"/>
    <property type="match status" value="1"/>
</dbReference>
<keyword evidence="8 10" id="KW-0460">Magnesium</keyword>
<dbReference type="InterPro" id="IPR005907">
    <property type="entry name" value="G1P_thy_trans_s"/>
</dbReference>
<dbReference type="Gene3D" id="3.90.550.10">
    <property type="entry name" value="Spore Coat Polysaccharide Biosynthesis Protein SpsA, Chain A"/>
    <property type="match status" value="1"/>
</dbReference>
<name>A0A2A5RLI5_9LACT</name>
<keyword evidence="6 10" id="KW-0548">Nucleotidyltransferase</keyword>
<dbReference type="Pfam" id="PF00483">
    <property type="entry name" value="NTP_transferase"/>
    <property type="match status" value="1"/>
</dbReference>
<evidence type="ECO:0000256" key="1">
    <source>
        <dbReference type="ARBA" id="ARBA00001946"/>
    </source>
</evidence>
<accession>A0A2A5RLI5</accession>
<gene>
    <name evidence="12" type="ORF">RT41_GL001435</name>
</gene>
<evidence type="ECO:0000256" key="6">
    <source>
        <dbReference type="ARBA" id="ARBA00022695"/>
    </source>
</evidence>
<evidence type="ECO:0000256" key="7">
    <source>
        <dbReference type="ARBA" id="ARBA00022723"/>
    </source>
</evidence>
<reference evidence="12 13" key="1">
    <citation type="submission" date="2014-12" db="EMBL/GenBank/DDBJ databases">
        <title>Draft genome sequences of 10 type strains of Lactococcus.</title>
        <authorList>
            <person name="Sun Z."/>
            <person name="Zhong Z."/>
            <person name="Liu W."/>
            <person name="Zhang W."/>
            <person name="Zhang H."/>
        </authorList>
    </citation>
    <scope>NUCLEOTIDE SEQUENCE [LARGE SCALE GENOMIC DNA]</scope>
    <source>
        <strain evidence="12 13">JCM 16395</strain>
    </source>
</reference>
<evidence type="ECO:0000256" key="3">
    <source>
        <dbReference type="ARBA" id="ARBA00012461"/>
    </source>
</evidence>
<keyword evidence="13" id="KW-1185">Reference proteome</keyword>
<evidence type="ECO:0000256" key="5">
    <source>
        <dbReference type="ARBA" id="ARBA00022679"/>
    </source>
</evidence>
<dbReference type="CDD" id="cd02538">
    <property type="entry name" value="G1P_TT_short"/>
    <property type="match status" value="1"/>
</dbReference>
<dbReference type="AlphaFoldDB" id="A0A2A5RLI5"/>
<comment type="function">
    <text evidence="10">Catalyzes the formation of dTDP-glucose, from dTTP and glucose 1-phosphate, as well as its pyrophosphorolysis.</text>
</comment>
<organism evidence="12 13">
    <name type="scientific">Lactococcus fujiensis JCM 16395</name>
    <dbReference type="NCBI Taxonomy" id="1291764"/>
    <lineage>
        <taxon>Bacteria</taxon>
        <taxon>Bacillati</taxon>
        <taxon>Bacillota</taxon>
        <taxon>Bacilli</taxon>
        <taxon>Lactobacillales</taxon>
        <taxon>Streptococcaceae</taxon>
        <taxon>Lactococcus</taxon>
    </lineage>
</organism>
<dbReference type="NCBIfam" id="TIGR01207">
    <property type="entry name" value="rmlA"/>
    <property type="match status" value="1"/>
</dbReference>
<evidence type="ECO:0000256" key="4">
    <source>
        <dbReference type="ARBA" id="ARBA00017654"/>
    </source>
</evidence>
<proteinExistence type="inferred from homology"/>
<evidence type="ECO:0000259" key="11">
    <source>
        <dbReference type="Pfam" id="PF00483"/>
    </source>
</evidence>